<evidence type="ECO:0000256" key="2">
    <source>
        <dbReference type="ARBA" id="ARBA00022475"/>
    </source>
</evidence>
<evidence type="ECO:0000256" key="6">
    <source>
        <dbReference type="SAM" id="Phobius"/>
    </source>
</evidence>
<protein>
    <submittedName>
        <fullName evidence="7">OadG family protein</fullName>
    </submittedName>
</protein>
<dbReference type="Proteomes" id="UP000824179">
    <property type="component" value="Unassembled WGS sequence"/>
</dbReference>
<comment type="caution">
    <text evidence="7">The sequence shown here is derived from an EMBL/GenBank/DDBJ whole genome shotgun (WGS) entry which is preliminary data.</text>
</comment>
<evidence type="ECO:0000313" key="8">
    <source>
        <dbReference type="Proteomes" id="UP000824179"/>
    </source>
</evidence>
<proteinExistence type="predicted"/>
<dbReference type="GO" id="GO:0015081">
    <property type="term" value="F:sodium ion transmembrane transporter activity"/>
    <property type="evidence" value="ECO:0007669"/>
    <property type="project" value="InterPro"/>
</dbReference>
<dbReference type="GO" id="GO:0005886">
    <property type="term" value="C:plasma membrane"/>
    <property type="evidence" value="ECO:0007669"/>
    <property type="project" value="UniProtKB-SubCell"/>
</dbReference>
<evidence type="ECO:0000313" key="7">
    <source>
        <dbReference type="EMBL" id="HIR39411.1"/>
    </source>
</evidence>
<dbReference type="Pfam" id="PF04277">
    <property type="entry name" value="OAD_gamma"/>
    <property type="match status" value="1"/>
</dbReference>
<keyword evidence="3 6" id="KW-0812">Transmembrane</keyword>
<dbReference type="InterPro" id="IPR005899">
    <property type="entry name" value="Na_pump_deCOase"/>
</dbReference>
<accession>A0A9D1AGP6</accession>
<reference evidence="7" key="2">
    <citation type="journal article" date="2021" name="PeerJ">
        <title>Extensive microbial diversity within the chicken gut microbiome revealed by metagenomics and culture.</title>
        <authorList>
            <person name="Gilroy R."/>
            <person name="Ravi A."/>
            <person name="Getino M."/>
            <person name="Pursley I."/>
            <person name="Horton D.L."/>
            <person name="Alikhan N.F."/>
            <person name="Baker D."/>
            <person name="Gharbi K."/>
            <person name="Hall N."/>
            <person name="Watson M."/>
            <person name="Adriaenssens E.M."/>
            <person name="Foster-Nyarko E."/>
            <person name="Jarju S."/>
            <person name="Secka A."/>
            <person name="Antonio M."/>
            <person name="Oren A."/>
            <person name="Chaudhuri R.R."/>
            <person name="La Ragione R."/>
            <person name="Hildebrand F."/>
            <person name="Pallen M.J."/>
        </authorList>
    </citation>
    <scope>NUCLEOTIDE SEQUENCE</scope>
    <source>
        <strain evidence="7">ChiW25-3613</strain>
    </source>
</reference>
<dbReference type="GO" id="GO:0036376">
    <property type="term" value="P:sodium ion export across plasma membrane"/>
    <property type="evidence" value="ECO:0007669"/>
    <property type="project" value="InterPro"/>
</dbReference>
<evidence type="ECO:0000256" key="3">
    <source>
        <dbReference type="ARBA" id="ARBA00022692"/>
    </source>
</evidence>
<organism evidence="7 8">
    <name type="scientific">Candidatus Coproplasma stercoripullorum</name>
    <dbReference type="NCBI Taxonomy" id="2840751"/>
    <lineage>
        <taxon>Bacteria</taxon>
        <taxon>Bacillati</taxon>
        <taxon>Bacillota</taxon>
        <taxon>Clostridia</taxon>
        <taxon>Eubacteriales</taxon>
        <taxon>Candidatus Coproplasma</taxon>
    </lineage>
</organism>
<dbReference type="EMBL" id="DVHB01000062">
    <property type="protein sequence ID" value="HIR39411.1"/>
    <property type="molecule type" value="Genomic_DNA"/>
</dbReference>
<evidence type="ECO:0000256" key="1">
    <source>
        <dbReference type="ARBA" id="ARBA00004236"/>
    </source>
</evidence>
<dbReference type="AlphaFoldDB" id="A0A9D1AGP6"/>
<gene>
    <name evidence="7" type="ORF">IAB90_03415</name>
</gene>
<evidence type="ECO:0000256" key="4">
    <source>
        <dbReference type="ARBA" id="ARBA00022989"/>
    </source>
</evidence>
<keyword evidence="4 6" id="KW-1133">Transmembrane helix</keyword>
<sequence>MNSALLDIVQGENGSYYFENAAESLIYALIGIAVVFVGIALLIAILYLVGFIIKKIEKAKLSVGKNKASAVPQDGEATADADVPDEVKAAIVAAIMVYYSKEKPQCDFVVRKIKRL</sequence>
<evidence type="ECO:0000256" key="5">
    <source>
        <dbReference type="ARBA" id="ARBA00023136"/>
    </source>
</evidence>
<reference evidence="7" key="1">
    <citation type="submission" date="2020-10" db="EMBL/GenBank/DDBJ databases">
        <authorList>
            <person name="Gilroy R."/>
        </authorList>
    </citation>
    <scope>NUCLEOTIDE SEQUENCE</scope>
    <source>
        <strain evidence="7">ChiW25-3613</strain>
    </source>
</reference>
<keyword evidence="2" id="KW-1003">Cell membrane</keyword>
<feature type="transmembrane region" description="Helical" evidence="6">
    <location>
        <begin position="25"/>
        <end position="53"/>
    </location>
</feature>
<keyword evidence="5 6" id="KW-0472">Membrane</keyword>
<comment type="subcellular location">
    <subcellularLocation>
        <location evidence="1">Cell membrane</location>
    </subcellularLocation>
</comment>
<name>A0A9D1AGP6_9FIRM</name>